<dbReference type="HOGENOM" id="CLU_2803757_0_0_5"/>
<dbReference type="AlphaFoldDB" id="E6YJ78"/>
<organism evidence="1 2">
    <name type="scientific">Bartonella clarridgeiae (strain CCUG 45776 / CIP 104772 / 73)</name>
    <dbReference type="NCBI Taxonomy" id="696125"/>
    <lineage>
        <taxon>Bacteria</taxon>
        <taxon>Pseudomonadati</taxon>
        <taxon>Pseudomonadota</taxon>
        <taxon>Alphaproteobacteria</taxon>
        <taxon>Hyphomicrobiales</taxon>
        <taxon>Bartonellaceae</taxon>
        <taxon>Bartonella</taxon>
    </lineage>
</organism>
<accession>E6YJ78</accession>
<sequence length="67" mass="7693">MITKIRIYSAHIVHINKNIILIYALCTTTLLPIMSNNPAFNSHQSSALLAKIAYIFKIQNKCKKEYK</sequence>
<proteinExistence type="predicted"/>
<dbReference type="Proteomes" id="UP000009101">
    <property type="component" value="Chromosome"/>
</dbReference>
<reference evidence="2" key="1">
    <citation type="submission" date="2009-11" db="EMBL/GenBank/DDBJ databases">
        <title>Genome sequencing of Bartonella species and comparative genomics.</title>
        <authorList>
            <person name="Engel P."/>
            <person name="Salzburger W."/>
            <person name="Marius L."/>
            <person name="Chao-Chin C."/>
            <person name="Soichi M."/>
            <person name="Christa L."/>
            <person name="Alexandra C."/>
            <person name="Aurelie L."/>
            <person name="Claudine M."/>
            <person name="Stephan S.C."/>
            <person name="Christoph D."/>
        </authorList>
    </citation>
    <scope>NUCLEOTIDE SEQUENCE [LARGE SCALE GENOMIC DNA]</scope>
    <source>
        <strain evidence="2">CIP 104772 / 73</strain>
    </source>
</reference>
<dbReference type="KEGG" id="bcd:BARCL_1244"/>
<dbReference type="STRING" id="696125.BARCL_1244"/>
<protein>
    <submittedName>
        <fullName evidence="1">Uncharacterized protein</fullName>
    </submittedName>
</protein>
<keyword evidence="2" id="KW-1185">Reference proteome</keyword>
<name>E6YJ78_BARC7</name>
<evidence type="ECO:0000313" key="2">
    <source>
        <dbReference type="Proteomes" id="UP000009101"/>
    </source>
</evidence>
<gene>
    <name evidence="1" type="ordered locus">BARCL_1244</name>
</gene>
<dbReference type="EMBL" id="FN645454">
    <property type="protein sequence ID" value="CBI76916.1"/>
    <property type="molecule type" value="Genomic_DNA"/>
</dbReference>
<evidence type="ECO:0000313" key="1">
    <source>
        <dbReference type="EMBL" id="CBI76916.1"/>
    </source>
</evidence>
<reference evidence="1 2" key="2">
    <citation type="journal article" date="2011" name="PLoS Genet.">
        <title>Parallel evolution of a type IV secretion system in radiating lineages of the host-restricted bacterial pathogen Bartonella.</title>
        <authorList>
            <person name="Engel P."/>
            <person name="Salzburger W."/>
            <person name="Liesch M."/>
            <person name="Chang C.C."/>
            <person name="Maruyama S."/>
            <person name="Lanz C."/>
            <person name="Calteau A."/>
            <person name="Lajus A."/>
            <person name="Medigue C."/>
            <person name="Schuster S.C."/>
            <person name="Dehio C."/>
        </authorList>
    </citation>
    <scope>NUCLEOTIDE SEQUENCE [LARGE SCALE GENOMIC DNA]</scope>
    <source>
        <strain evidence="2">CIP 104772 / 73</strain>
    </source>
</reference>